<dbReference type="PANTHER" id="PTHR24567:SF74">
    <property type="entry name" value="HTH-TYPE TRANSCRIPTIONAL REGULATOR ARCR"/>
    <property type="match status" value="1"/>
</dbReference>
<keyword evidence="2" id="KW-0238">DNA-binding</keyword>
<evidence type="ECO:0000259" key="4">
    <source>
        <dbReference type="PROSITE" id="PS51063"/>
    </source>
</evidence>
<feature type="domain" description="HTH crp-type" evidence="4">
    <location>
        <begin position="157"/>
        <end position="223"/>
    </location>
</feature>
<keyword evidence="1" id="KW-0805">Transcription regulation</keyword>
<dbReference type="CDD" id="cd00038">
    <property type="entry name" value="CAP_ED"/>
    <property type="match status" value="1"/>
</dbReference>
<dbReference type="SUPFAM" id="SSF51206">
    <property type="entry name" value="cAMP-binding domain-like"/>
    <property type="match status" value="1"/>
</dbReference>
<evidence type="ECO:0000256" key="2">
    <source>
        <dbReference type="ARBA" id="ARBA00023125"/>
    </source>
</evidence>
<keyword evidence="3" id="KW-0804">Transcription</keyword>
<dbReference type="Gene3D" id="1.10.10.10">
    <property type="entry name" value="Winged helix-like DNA-binding domain superfamily/Winged helix DNA-binding domain"/>
    <property type="match status" value="1"/>
</dbReference>
<evidence type="ECO:0000313" key="6">
    <source>
        <dbReference type="Proteomes" id="UP000320055"/>
    </source>
</evidence>
<evidence type="ECO:0000256" key="3">
    <source>
        <dbReference type="ARBA" id="ARBA00023163"/>
    </source>
</evidence>
<keyword evidence="6" id="KW-1185">Reference proteome</keyword>
<organism evidence="5 6">
    <name type="scientific">Hyella patelloides LEGE 07179</name>
    <dbReference type="NCBI Taxonomy" id="945734"/>
    <lineage>
        <taxon>Bacteria</taxon>
        <taxon>Bacillati</taxon>
        <taxon>Cyanobacteriota</taxon>
        <taxon>Cyanophyceae</taxon>
        <taxon>Pleurocapsales</taxon>
        <taxon>Hyellaceae</taxon>
        <taxon>Hyella</taxon>
    </lineage>
</organism>
<dbReference type="InterPro" id="IPR036390">
    <property type="entry name" value="WH_DNA-bd_sf"/>
</dbReference>
<dbReference type="InterPro" id="IPR036388">
    <property type="entry name" value="WH-like_DNA-bd_sf"/>
</dbReference>
<dbReference type="InterPro" id="IPR012318">
    <property type="entry name" value="HTH_CRP"/>
</dbReference>
<proteinExistence type="predicted"/>
<dbReference type="GO" id="GO:0003677">
    <property type="term" value="F:DNA binding"/>
    <property type="evidence" value="ECO:0007669"/>
    <property type="project" value="UniProtKB-KW"/>
</dbReference>
<dbReference type="InterPro" id="IPR014710">
    <property type="entry name" value="RmlC-like_jellyroll"/>
</dbReference>
<dbReference type="PROSITE" id="PS51063">
    <property type="entry name" value="HTH_CRP_2"/>
    <property type="match status" value="1"/>
</dbReference>
<sequence>MVLSIPHPPNAENKEPSYRANYLLSLLSESDFNSLIANSNRIFLPSKTVLHQPNEPIQKVYFPLRGIISLVSASQEGLIAELATVSNKGMVGIAAFLGGSFLSSFAVVQTDCIAITLNADILRHEFARGGELQKILLLYTQALFSQTSQNVFCSCHHTIEQRLARWLLSFSDRLEQRKLLLTQETLADLLGVRRSSLSVVANKFRQRNLIDYSRGRIMIQNPVALRKVACECEQIIAAEYFRLMNVSQNY</sequence>
<gene>
    <name evidence="5" type="ORF">H1P_510003</name>
</gene>
<dbReference type="PANTHER" id="PTHR24567">
    <property type="entry name" value="CRP FAMILY TRANSCRIPTIONAL REGULATORY PROTEIN"/>
    <property type="match status" value="1"/>
</dbReference>
<dbReference type="InterPro" id="IPR018490">
    <property type="entry name" value="cNMP-bd_dom_sf"/>
</dbReference>
<dbReference type="Gene3D" id="2.60.120.10">
    <property type="entry name" value="Jelly Rolls"/>
    <property type="match status" value="1"/>
</dbReference>
<dbReference type="GO" id="GO:0005829">
    <property type="term" value="C:cytosol"/>
    <property type="evidence" value="ECO:0007669"/>
    <property type="project" value="TreeGrafter"/>
</dbReference>
<dbReference type="InterPro" id="IPR000595">
    <property type="entry name" value="cNMP-bd_dom"/>
</dbReference>
<dbReference type="Pfam" id="PF13545">
    <property type="entry name" value="HTH_Crp_2"/>
    <property type="match status" value="1"/>
</dbReference>
<dbReference type="GO" id="GO:0003700">
    <property type="term" value="F:DNA-binding transcription factor activity"/>
    <property type="evidence" value="ECO:0007669"/>
    <property type="project" value="TreeGrafter"/>
</dbReference>
<evidence type="ECO:0000256" key="1">
    <source>
        <dbReference type="ARBA" id="ARBA00023015"/>
    </source>
</evidence>
<dbReference type="RefSeq" id="WP_186375904.1">
    <property type="nucleotide sequence ID" value="NZ_LR213811.1"/>
</dbReference>
<dbReference type="Proteomes" id="UP000320055">
    <property type="component" value="Unassembled WGS sequence"/>
</dbReference>
<dbReference type="AlphaFoldDB" id="A0A563VZQ6"/>
<reference evidence="5 6" key="1">
    <citation type="submission" date="2019-01" db="EMBL/GenBank/DDBJ databases">
        <authorList>
            <person name="Brito A."/>
        </authorList>
    </citation>
    <scope>NUCLEOTIDE SEQUENCE [LARGE SCALE GENOMIC DNA]</scope>
    <source>
        <strain evidence="5">1</strain>
    </source>
</reference>
<dbReference type="Pfam" id="PF00027">
    <property type="entry name" value="cNMP_binding"/>
    <property type="match status" value="1"/>
</dbReference>
<evidence type="ECO:0000313" key="5">
    <source>
        <dbReference type="EMBL" id="VEP16900.1"/>
    </source>
</evidence>
<dbReference type="SUPFAM" id="SSF46785">
    <property type="entry name" value="Winged helix' DNA-binding domain"/>
    <property type="match status" value="1"/>
</dbReference>
<name>A0A563VZQ6_9CYAN</name>
<dbReference type="EMBL" id="CAACVJ010000457">
    <property type="protein sequence ID" value="VEP16900.1"/>
    <property type="molecule type" value="Genomic_DNA"/>
</dbReference>
<accession>A0A563VZQ6</accession>
<protein>
    <recommendedName>
        <fullName evidence="4">HTH crp-type domain-containing protein</fullName>
    </recommendedName>
</protein>
<dbReference type="InterPro" id="IPR050397">
    <property type="entry name" value="Env_Response_Regulators"/>
</dbReference>